<proteinExistence type="inferred from homology"/>
<dbReference type="PRINTS" id="PR00081">
    <property type="entry name" value="GDHRDH"/>
</dbReference>
<comment type="similarity">
    <text evidence="1 2">Belongs to the short-chain dehydrogenases/reductases (SDR) family.</text>
</comment>
<dbReference type="InterPro" id="IPR057326">
    <property type="entry name" value="KR_dom"/>
</dbReference>
<dbReference type="PANTHER" id="PTHR42760:SF78">
    <property type="entry name" value="3-OXOACYL-[ACYL-CARRIER-PROTEIN] REDUCTASE [NADH]"/>
    <property type="match status" value="1"/>
</dbReference>
<dbReference type="Pfam" id="PF00106">
    <property type="entry name" value="adh_short"/>
    <property type="match status" value="1"/>
</dbReference>
<dbReference type="PANTHER" id="PTHR42760">
    <property type="entry name" value="SHORT-CHAIN DEHYDROGENASES/REDUCTASES FAMILY MEMBER"/>
    <property type="match status" value="1"/>
</dbReference>
<organism evidence="4 5">
    <name type="scientific">Glycomyces artemisiae</name>
    <dbReference type="NCBI Taxonomy" id="1076443"/>
    <lineage>
        <taxon>Bacteria</taxon>
        <taxon>Bacillati</taxon>
        <taxon>Actinomycetota</taxon>
        <taxon>Actinomycetes</taxon>
        <taxon>Glycomycetales</taxon>
        <taxon>Glycomycetaceae</taxon>
        <taxon>Glycomyces</taxon>
    </lineage>
</organism>
<gene>
    <name evidence="4" type="ORF">HOQ43_01400</name>
</gene>
<feature type="domain" description="Ketoreductase" evidence="3">
    <location>
        <begin position="210"/>
        <end position="389"/>
    </location>
</feature>
<dbReference type="PRINTS" id="PR00080">
    <property type="entry name" value="SDRFAMILY"/>
</dbReference>
<comment type="caution">
    <text evidence="4">The sequence shown here is derived from an EMBL/GenBank/DDBJ whole genome shotgun (WGS) entry which is preliminary data.</text>
</comment>
<dbReference type="Proteomes" id="UP000574690">
    <property type="component" value="Unassembled WGS sequence"/>
</dbReference>
<dbReference type="SUPFAM" id="SSF51735">
    <property type="entry name" value="NAD(P)-binding Rossmann-fold domains"/>
    <property type="match status" value="1"/>
</dbReference>
<dbReference type="SMART" id="SM00822">
    <property type="entry name" value="PKS_KR"/>
    <property type="match status" value="1"/>
</dbReference>
<evidence type="ECO:0000259" key="3">
    <source>
        <dbReference type="SMART" id="SM00822"/>
    </source>
</evidence>
<evidence type="ECO:0000256" key="2">
    <source>
        <dbReference type="RuleBase" id="RU000363"/>
    </source>
</evidence>
<protein>
    <submittedName>
        <fullName evidence="4">3-oxoacyl-ACP reductase</fullName>
    </submittedName>
</protein>
<reference evidence="4 5" key="1">
    <citation type="submission" date="2020-05" db="EMBL/GenBank/DDBJ databases">
        <title>DNA-SIP metagenomic assembled genomes.</title>
        <authorList>
            <person name="Yu J."/>
        </authorList>
    </citation>
    <scope>NUCLEOTIDE SEQUENCE [LARGE SCALE GENOMIC DNA]</scope>
    <source>
        <strain evidence="4">Bin5.27</strain>
    </source>
</reference>
<dbReference type="InterPro" id="IPR002347">
    <property type="entry name" value="SDR_fam"/>
</dbReference>
<dbReference type="PROSITE" id="PS00061">
    <property type="entry name" value="ADH_SHORT"/>
    <property type="match status" value="1"/>
</dbReference>
<dbReference type="FunFam" id="3.40.50.720:FF:000338">
    <property type="entry name" value="3-oxoacyl-ACP reductase FabG"/>
    <property type="match status" value="1"/>
</dbReference>
<sequence length="452" mass="47024">MSDLYQGFTQSVIGKQVTKLLGLPTPTKLERYTQGAPLVKGTVAVGGRGRLAESLVGVLDSLGIAAVEQDGTAPADGTTYKGLVLDATGLTSSDELVALRDFFTPLLRSLDTCPRVVVIGTPPELVEGGERVAQRALEGFTRSLGKEIGRGGTVQLVYVAPGAEGAVHSTLAFLLSPKSAYVSGQVIRIGAHGSTSSGPVSDWLRPLEGRVALVTGASRGIGEQIARVLHRDGATVVGVDVPQAAEELQSVMKELGGDHLLLDITAKDAPQRIARHLKEEHGGVDVVVHNAGITRDRKLANMARSEKGDRFEQVIAVNLTAPERITRELLDQGVINDNGSIVGVASIAGIAGNVGQTNYATSKAGVIGLVDALADELDRGITINAVAPGFIITQMTAAVPFATREVGQRLNAMAQGGLPVDVAETIAWYANPGSTAVNGNVVRVCGQMMLGA</sequence>
<dbReference type="InterPro" id="IPR036291">
    <property type="entry name" value="NAD(P)-bd_dom_sf"/>
</dbReference>
<dbReference type="Gene3D" id="3.40.50.720">
    <property type="entry name" value="NAD(P)-binding Rossmann-like Domain"/>
    <property type="match status" value="2"/>
</dbReference>
<name>A0A850C3K1_9ACTN</name>
<evidence type="ECO:0000256" key="1">
    <source>
        <dbReference type="ARBA" id="ARBA00006484"/>
    </source>
</evidence>
<dbReference type="AlphaFoldDB" id="A0A850C3K1"/>
<evidence type="ECO:0000313" key="5">
    <source>
        <dbReference type="Proteomes" id="UP000574690"/>
    </source>
</evidence>
<dbReference type="NCBIfam" id="NF006110">
    <property type="entry name" value="PRK08261.1"/>
    <property type="match status" value="1"/>
</dbReference>
<evidence type="ECO:0000313" key="4">
    <source>
        <dbReference type="EMBL" id="NUQ87111.1"/>
    </source>
</evidence>
<dbReference type="GO" id="GO:0016616">
    <property type="term" value="F:oxidoreductase activity, acting on the CH-OH group of donors, NAD or NADP as acceptor"/>
    <property type="evidence" value="ECO:0007669"/>
    <property type="project" value="TreeGrafter"/>
</dbReference>
<dbReference type="EMBL" id="JABFXE010000061">
    <property type="protein sequence ID" value="NUQ87111.1"/>
    <property type="molecule type" value="Genomic_DNA"/>
</dbReference>
<accession>A0A850C3K1</accession>
<dbReference type="InterPro" id="IPR020904">
    <property type="entry name" value="Sc_DH/Rdtase_CS"/>
</dbReference>